<organism evidence="2 3">
    <name type="scientific">Hibiscus sabdariffa</name>
    <name type="common">roselle</name>
    <dbReference type="NCBI Taxonomy" id="183260"/>
    <lineage>
        <taxon>Eukaryota</taxon>
        <taxon>Viridiplantae</taxon>
        <taxon>Streptophyta</taxon>
        <taxon>Embryophyta</taxon>
        <taxon>Tracheophyta</taxon>
        <taxon>Spermatophyta</taxon>
        <taxon>Magnoliopsida</taxon>
        <taxon>eudicotyledons</taxon>
        <taxon>Gunneridae</taxon>
        <taxon>Pentapetalae</taxon>
        <taxon>rosids</taxon>
        <taxon>malvids</taxon>
        <taxon>Malvales</taxon>
        <taxon>Malvaceae</taxon>
        <taxon>Malvoideae</taxon>
        <taxon>Hibiscus</taxon>
    </lineage>
</organism>
<dbReference type="Proteomes" id="UP001396334">
    <property type="component" value="Unassembled WGS sequence"/>
</dbReference>
<evidence type="ECO:0000259" key="1">
    <source>
        <dbReference type="Pfam" id="PF03478"/>
    </source>
</evidence>
<evidence type="ECO:0000313" key="3">
    <source>
        <dbReference type="Proteomes" id="UP001396334"/>
    </source>
</evidence>
<protein>
    <recommendedName>
        <fullName evidence="1">KIB1-4 beta-propeller domain-containing protein</fullName>
    </recommendedName>
</protein>
<dbReference type="InterPro" id="IPR051304">
    <property type="entry name" value="SCF_F-box_domain"/>
</dbReference>
<sequence length="232" mass="25942">MTAYCSRSPRFLRAGENEWIVLENVKSIEDIVYFDGKFYAIDGEGTIIAIDQYLNVSFLGGLSSGSDYRPRLSRARKFLVKSGDNLLAVEKLWNPYAKTPSICCRSISSRVFRMNEEDQKWDEMPSLGDQILFLSIYQAISAPCCGRGNLIFCSERLGDSCDYTFVFDLETGATSLLANCPGYCNLFRPPPQWVTSLEHEISSTANLPERVASAGKEVSTPSSNCSFKFCCF</sequence>
<dbReference type="PANTHER" id="PTHR47123:SF9">
    <property type="entry name" value="F-BOX PROTEIN SKIP23-LIKE"/>
    <property type="match status" value="1"/>
</dbReference>
<dbReference type="EMBL" id="JBBPBN010000060">
    <property type="protein sequence ID" value="KAK8987350.1"/>
    <property type="molecule type" value="Genomic_DNA"/>
</dbReference>
<dbReference type="InterPro" id="IPR005174">
    <property type="entry name" value="KIB1-4_b-propeller"/>
</dbReference>
<reference evidence="2 3" key="1">
    <citation type="journal article" date="2024" name="G3 (Bethesda)">
        <title>Genome assembly of Hibiscus sabdariffa L. provides insights into metabolisms of medicinal natural products.</title>
        <authorList>
            <person name="Kim T."/>
        </authorList>
    </citation>
    <scope>NUCLEOTIDE SEQUENCE [LARGE SCALE GENOMIC DNA]</scope>
    <source>
        <strain evidence="2">TK-2024</strain>
        <tissue evidence="2">Old leaves</tissue>
    </source>
</reference>
<proteinExistence type="predicted"/>
<name>A0ABR2PFY5_9ROSI</name>
<evidence type="ECO:0000313" key="2">
    <source>
        <dbReference type="EMBL" id="KAK8987350.1"/>
    </source>
</evidence>
<comment type="caution">
    <text evidence="2">The sequence shown here is derived from an EMBL/GenBank/DDBJ whole genome shotgun (WGS) entry which is preliminary data.</text>
</comment>
<feature type="domain" description="KIB1-4 beta-propeller" evidence="1">
    <location>
        <begin position="7"/>
        <end position="168"/>
    </location>
</feature>
<gene>
    <name evidence="2" type="ORF">V6N11_027102</name>
</gene>
<dbReference type="PANTHER" id="PTHR47123">
    <property type="entry name" value="F-BOX PROTEIN SKIP23"/>
    <property type="match status" value="1"/>
</dbReference>
<keyword evidence="3" id="KW-1185">Reference proteome</keyword>
<dbReference type="Pfam" id="PF03478">
    <property type="entry name" value="Beta-prop_KIB1-4"/>
    <property type="match status" value="1"/>
</dbReference>
<accession>A0ABR2PFY5</accession>